<sequence length="303" mass="34058">MNVTSHDPKVQPGDLGSLLRYWRDVRGVSQLDLSLEAGFSQRQISFIESGRSVPGRDTLLTLAQTLDVPLRERNALLLAAGYAPVYSEAPWNAQEMNGVVRALERVVRQHEPFPALVMDRDWNVLMSNDAAPRFFNCFIDMAAREGPRNMLHLIFDPLGMRPFVADWDEVARSLLQRVYRESVGHVIGAHTKRLLDELLAYPDVPRDWKTHHGSSTTPATLPMIPLGFISEGVVLRYFSMVTTVGTPQNVAAQELRIESMFPADEATEARHQQLLAKHALPQPRHPPGRSDKSIENAAPNEWQ</sequence>
<evidence type="ECO:0000313" key="4">
    <source>
        <dbReference type="Proteomes" id="UP000592820"/>
    </source>
</evidence>
<dbReference type="Pfam" id="PF17765">
    <property type="entry name" value="MLTR_LBD"/>
    <property type="match status" value="1"/>
</dbReference>
<dbReference type="Gene3D" id="3.30.450.180">
    <property type="match status" value="1"/>
</dbReference>
<dbReference type="PROSITE" id="PS50943">
    <property type="entry name" value="HTH_CROC1"/>
    <property type="match status" value="1"/>
</dbReference>
<gene>
    <name evidence="3" type="ORF">HDG41_004460</name>
</gene>
<dbReference type="Gene3D" id="1.10.260.40">
    <property type="entry name" value="lambda repressor-like DNA-binding domains"/>
    <property type="match status" value="1"/>
</dbReference>
<dbReference type="Proteomes" id="UP000592820">
    <property type="component" value="Unassembled WGS sequence"/>
</dbReference>
<organism evidence="3 4">
    <name type="scientific">Paraburkholderia youngii</name>
    <dbReference type="NCBI Taxonomy" id="2782701"/>
    <lineage>
        <taxon>Bacteria</taxon>
        <taxon>Pseudomonadati</taxon>
        <taxon>Pseudomonadota</taxon>
        <taxon>Betaproteobacteria</taxon>
        <taxon>Burkholderiales</taxon>
        <taxon>Burkholderiaceae</taxon>
        <taxon>Paraburkholderia</taxon>
    </lineage>
</organism>
<dbReference type="CDD" id="cd00093">
    <property type="entry name" value="HTH_XRE"/>
    <property type="match status" value="1"/>
</dbReference>
<proteinExistence type="predicted"/>
<accession>A0A7W8P2J2</accession>
<evidence type="ECO:0000259" key="2">
    <source>
        <dbReference type="PROSITE" id="PS50943"/>
    </source>
</evidence>
<evidence type="ECO:0000256" key="1">
    <source>
        <dbReference type="SAM" id="MobiDB-lite"/>
    </source>
</evidence>
<dbReference type="InterPro" id="IPR001387">
    <property type="entry name" value="Cro/C1-type_HTH"/>
</dbReference>
<dbReference type="InterPro" id="IPR041413">
    <property type="entry name" value="MLTR_LBD"/>
</dbReference>
<dbReference type="EMBL" id="JACHDE010000008">
    <property type="protein sequence ID" value="MBB5402374.1"/>
    <property type="molecule type" value="Genomic_DNA"/>
</dbReference>
<dbReference type="SMART" id="SM00530">
    <property type="entry name" value="HTH_XRE"/>
    <property type="match status" value="1"/>
</dbReference>
<dbReference type="PANTHER" id="PTHR35010:SF4">
    <property type="entry name" value="BLL5781 PROTEIN"/>
    <property type="match status" value="1"/>
</dbReference>
<evidence type="ECO:0000313" key="3">
    <source>
        <dbReference type="EMBL" id="MBB5402374.1"/>
    </source>
</evidence>
<dbReference type="GO" id="GO:0003677">
    <property type="term" value="F:DNA binding"/>
    <property type="evidence" value="ECO:0007669"/>
    <property type="project" value="InterPro"/>
</dbReference>
<protein>
    <submittedName>
        <fullName evidence="3">Transcriptional regulator with XRE-family HTH domain</fullName>
    </submittedName>
</protein>
<feature type="region of interest" description="Disordered" evidence="1">
    <location>
        <begin position="267"/>
        <end position="303"/>
    </location>
</feature>
<feature type="domain" description="HTH cro/C1-type" evidence="2">
    <location>
        <begin position="19"/>
        <end position="73"/>
    </location>
</feature>
<dbReference type="AlphaFoldDB" id="A0A7W8P2J2"/>
<comment type="caution">
    <text evidence="3">The sequence shown here is derived from an EMBL/GenBank/DDBJ whole genome shotgun (WGS) entry which is preliminary data.</text>
</comment>
<dbReference type="PANTHER" id="PTHR35010">
    <property type="entry name" value="BLL4672 PROTEIN-RELATED"/>
    <property type="match status" value="1"/>
</dbReference>
<name>A0A7W8P2J2_9BURK</name>
<dbReference type="InterPro" id="IPR010982">
    <property type="entry name" value="Lambda_DNA-bd_dom_sf"/>
</dbReference>
<dbReference type="RefSeq" id="WP_254906134.1">
    <property type="nucleotide sequence ID" value="NZ_JACHDE010000008.1"/>
</dbReference>
<reference evidence="3 4" key="1">
    <citation type="submission" date="2020-08" db="EMBL/GenBank/DDBJ databases">
        <title>Genomic Encyclopedia of Type Strains, Phase IV (KMG-V): Genome sequencing to study the core and pangenomes of soil and plant-associated prokaryotes.</title>
        <authorList>
            <person name="Whitman W."/>
        </authorList>
    </citation>
    <scope>NUCLEOTIDE SEQUENCE [LARGE SCALE GENOMIC DNA]</scope>
    <source>
        <strain evidence="3 4">JPY162</strain>
    </source>
</reference>
<dbReference type="Pfam" id="PF12844">
    <property type="entry name" value="HTH_19"/>
    <property type="match status" value="1"/>
</dbReference>
<dbReference type="SUPFAM" id="SSF47413">
    <property type="entry name" value="lambda repressor-like DNA-binding domains"/>
    <property type="match status" value="1"/>
</dbReference>